<dbReference type="SUPFAM" id="SSF46894">
    <property type="entry name" value="C-terminal effector domain of the bipartite response regulators"/>
    <property type="match status" value="1"/>
</dbReference>
<keyword evidence="6" id="KW-1185">Reference proteome</keyword>
<dbReference type="Gene3D" id="1.10.10.10">
    <property type="entry name" value="Winged helix-like DNA-binding domain superfamily/Winged helix DNA-binding domain"/>
    <property type="match status" value="1"/>
</dbReference>
<dbReference type="OrthoDB" id="7321545at2"/>
<proteinExistence type="predicted"/>
<dbReference type="AlphaFoldDB" id="A0A3D9HRU1"/>
<feature type="domain" description="HTH luxR-type" evidence="4">
    <location>
        <begin position="313"/>
        <end position="378"/>
    </location>
</feature>
<evidence type="ECO:0000256" key="2">
    <source>
        <dbReference type="ARBA" id="ARBA00023125"/>
    </source>
</evidence>
<dbReference type="Pfam" id="PF00196">
    <property type="entry name" value="GerE"/>
    <property type="match status" value="1"/>
</dbReference>
<keyword evidence="3" id="KW-0804">Transcription</keyword>
<dbReference type="InterPro" id="IPR036388">
    <property type="entry name" value="WH-like_DNA-bd_sf"/>
</dbReference>
<dbReference type="CDD" id="cd06170">
    <property type="entry name" value="LuxR_C_like"/>
    <property type="match status" value="1"/>
</dbReference>
<dbReference type="SMART" id="SM00421">
    <property type="entry name" value="HTH_LUXR"/>
    <property type="match status" value="1"/>
</dbReference>
<reference evidence="5 6" key="1">
    <citation type="submission" date="2018-07" db="EMBL/GenBank/DDBJ databases">
        <title>Genomic Encyclopedia of Type Strains, Phase III (KMG-III): the genomes of soil and plant-associated and newly described type strains.</title>
        <authorList>
            <person name="Whitman W."/>
        </authorList>
    </citation>
    <scope>NUCLEOTIDE SEQUENCE [LARGE SCALE GENOMIC DNA]</scope>
    <source>
        <strain evidence="5 6">CECT 8488</strain>
    </source>
</reference>
<dbReference type="InterPro" id="IPR016032">
    <property type="entry name" value="Sig_transdc_resp-reg_C-effctor"/>
</dbReference>
<accession>A0A3D9HRU1</accession>
<keyword evidence="2 5" id="KW-0238">DNA-binding</keyword>
<name>A0A3D9HRU1_9PROT</name>
<dbReference type="InterPro" id="IPR000792">
    <property type="entry name" value="Tscrpt_reg_LuxR_C"/>
</dbReference>
<comment type="caution">
    <text evidence="5">The sequence shown here is derived from an EMBL/GenBank/DDBJ whole genome shotgun (WGS) entry which is preliminary data.</text>
</comment>
<protein>
    <submittedName>
        <fullName evidence="5">DNA-binding CsgD family transcriptional regulator</fullName>
    </submittedName>
</protein>
<dbReference type="GO" id="GO:0006355">
    <property type="term" value="P:regulation of DNA-templated transcription"/>
    <property type="evidence" value="ECO:0007669"/>
    <property type="project" value="InterPro"/>
</dbReference>
<dbReference type="PANTHER" id="PTHR44688">
    <property type="entry name" value="DNA-BINDING TRANSCRIPTIONAL ACTIVATOR DEVR_DOSR"/>
    <property type="match status" value="1"/>
</dbReference>
<evidence type="ECO:0000256" key="3">
    <source>
        <dbReference type="ARBA" id="ARBA00023163"/>
    </source>
</evidence>
<organism evidence="5 6">
    <name type="scientific">Aestuariispira insulae</name>
    <dbReference type="NCBI Taxonomy" id="1461337"/>
    <lineage>
        <taxon>Bacteria</taxon>
        <taxon>Pseudomonadati</taxon>
        <taxon>Pseudomonadota</taxon>
        <taxon>Alphaproteobacteria</taxon>
        <taxon>Rhodospirillales</taxon>
        <taxon>Kiloniellaceae</taxon>
        <taxon>Aestuariispira</taxon>
    </lineage>
</organism>
<dbReference type="EMBL" id="QRDW01000002">
    <property type="protein sequence ID" value="RED52218.1"/>
    <property type="molecule type" value="Genomic_DNA"/>
</dbReference>
<evidence type="ECO:0000259" key="4">
    <source>
        <dbReference type="PROSITE" id="PS50043"/>
    </source>
</evidence>
<dbReference type="PROSITE" id="PS50043">
    <property type="entry name" value="HTH_LUXR_2"/>
    <property type="match status" value="1"/>
</dbReference>
<sequence length="384" mass="41737">MKITQEMLDLIGGIYDVTMEPEAWNGNLGRLAQVVGAKAATISSIDEADPFLKIWGRSYDIGADAVRQYRDNFKDQEAELYAKVGRLPAGVFMPEQALRETIPALSGRESGSQQWKKECLGLGERVHARLKADDGAPEILSFSFGVGEGGLTRAGQELASVFLPHLERAVRICQPMSRLKAYYSSLMDALNHLPIGVMFLAGDGSVVARNEEADRVLELKDGLVLSNREGLVAINSRDQSKLGAALSEAIATAQGEAIGAGSVFTVERRSGLDPFLLEVVPLIHPDLTGSDAYRGCLLFVIDPENRSVISVEGMRNLYGLTNAEAEICRLIVECHSTQEIADIRKVSVATVRTQMKSVFSKTGLHRKSDLVRLALNVNLPLASN</sequence>
<dbReference type="GO" id="GO:0003677">
    <property type="term" value="F:DNA binding"/>
    <property type="evidence" value="ECO:0007669"/>
    <property type="project" value="UniProtKB-KW"/>
</dbReference>
<gene>
    <name evidence="5" type="ORF">DFP90_102236</name>
</gene>
<dbReference type="Proteomes" id="UP000256845">
    <property type="component" value="Unassembled WGS sequence"/>
</dbReference>
<dbReference type="PANTHER" id="PTHR44688:SF16">
    <property type="entry name" value="DNA-BINDING TRANSCRIPTIONAL ACTIVATOR DEVR_DOSR"/>
    <property type="match status" value="1"/>
</dbReference>
<evidence type="ECO:0000256" key="1">
    <source>
        <dbReference type="ARBA" id="ARBA00023015"/>
    </source>
</evidence>
<keyword evidence="1" id="KW-0805">Transcription regulation</keyword>
<evidence type="ECO:0000313" key="6">
    <source>
        <dbReference type="Proteomes" id="UP000256845"/>
    </source>
</evidence>
<dbReference type="RefSeq" id="WP_115935769.1">
    <property type="nucleotide sequence ID" value="NZ_QRDW01000002.1"/>
</dbReference>
<evidence type="ECO:0000313" key="5">
    <source>
        <dbReference type="EMBL" id="RED52218.1"/>
    </source>
</evidence>